<dbReference type="AlphaFoldDB" id="A0A1S8N3L1"/>
<dbReference type="STRING" id="169679.CSACC_00420"/>
<evidence type="ECO:0000256" key="3">
    <source>
        <dbReference type="RuleBase" id="RU000363"/>
    </source>
</evidence>
<dbReference type="Gene3D" id="3.40.50.720">
    <property type="entry name" value="NAD(P)-binding Rossmann-like Domain"/>
    <property type="match status" value="1"/>
</dbReference>
<accession>A0A1S8N3L1</accession>
<dbReference type="InterPro" id="IPR036291">
    <property type="entry name" value="NAD(P)-bd_dom_sf"/>
</dbReference>
<sequence>MKNINKYTLITGGSEGIGFELAKLFAVDKHNLIIVARNKKKLEYAKNKIEKEYGIKVETIQCDLFMDGECEKIIKFVEQRRITVDNLINNAGIGSFGYFHESESGFEEKLININIIALTNLTKYFLKMMIERGDGGILNVASTAAFVGGPKMAMYYSSKAYVLSLTEALHDEVKELGIRVSCLCPGPVKTSFQEKSGIKKSKNAKRYLMSANDVAKYAYKNFLQGKVIIIPGYKNRLLVLGNKIVPRWLSRKVVLMSNSK</sequence>
<organism evidence="4 5">
    <name type="scientific">Clostridium saccharobutylicum</name>
    <dbReference type="NCBI Taxonomy" id="169679"/>
    <lineage>
        <taxon>Bacteria</taxon>
        <taxon>Bacillati</taxon>
        <taxon>Bacillota</taxon>
        <taxon>Clostridia</taxon>
        <taxon>Eubacteriales</taxon>
        <taxon>Clostridiaceae</taxon>
        <taxon>Clostridium</taxon>
    </lineage>
</organism>
<dbReference type="InterPro" id="IPR002347">
    <property type="entry name" value="SDR_fam"/>
</dbReference>
<gene>
    <name evidence="4" type="primary">actIII</name>
    <name evidence="4" type="ORF">CLOSAC_26320</name>
</gene>
<dbReference type="PANTHER" id="PTHR44196:SF2">
    <property type="entry name" value="SHORT-CHAIN DEHYDROGENASE-RELATED"/>
    <property type="match status" value="1"/>
</dbReference>
<dbReference type="SUPFAM" id="SSF51735">
    <property type="entry name" value="NAD(P)-binding Rossmann-fold domains"/>
    <property type="match status" value="1"/>
</dbReference>
<comment type="caution">
    <text evidence="4">The sequence shown here is derived from an EMBL/GenBank/DDBJ whole genome shotgun (WGS) entry which is preliminary data.</text>
</comment>
<dbReference type="PIRSF" id="PIRSF000126">
    <property type="entry name" value="11-beta-HSD1"/>
    <property type="match status" value="1"/>
</dbReference>
<proteinExistence type="inferred from homology"/>
<dbReference type="PRINTS" id="PR00080">
    <property type="entry name" value="SDRFAMILY"/>
</dbReference>
<dbReference type="EC" id="1.3.1.-" evidence="4"/>
<dbReference type="GO" id="GO:0016491">
    <property type="term" value="F:oxidoreductase activity"/>
    <property type="evidence" value="ECO:0007669"/>
    <property type="project" value="UniProtKB-KW"/>
</dbReference>
<protein>
    <submittedName>
        <fullName evidence="4">Putative ketoacyl reductase</fullName>
        <ecNumber evidence="4">1.3.1.-</ecNumber>
    </submittedName>
</protein>
<dbReference type="GO" id="GO:0016020">
    <property type="term" value="C:membrane"/>
    <property type="evidence" value="ECO:0007669"/>
    <property type="project" value="TreeGrafter"/>
</dbReference>
<reference evidence="4 5" key="1">
    <citation type="submission" date="2016-05" db="EMBL/GenBank/DDBJ databases">
        <title>Microbial solvent formation.</title>
        <authorList>
            <person name="Poehlein A."/>
            <person name="Montoya Solano J.D."/>
            <person name="Flitsch S."/>
            <person name="Krabben P."/>
            <person name="Duerre P."/>
            <person name="Daniel R."/>
        </authorList>
    </citation>
    <scope>NUCLEOTIDE SEQUENCE [LARGE SCALE GENOMIC DNA]</scope>
    <source>
        <strain evidence="4 5">L1-8</strain>
    </source>
</reference>
<name>A0A1S8N3L1_CLOSA</name>
<keyword evidence="2 4" id="KW-0560">Oxidoreductase</keyword>
<dbReference type="Proteomes" id="UP000191154">
    <property type="component" value="Unassembled WGS sequence"/>
</dbReference>
<dbReference type="CDD" id="cd05233">
    <property type="entry name" value="SDR_c"/>
    <property type="match status" value="1"/>
</dbReference>
<dbReference type="PANTHER" id="PTHR44196">
    <property type="entry name" value="DEHYDROGENASE/REDUCTASE SDR FAMILY MEMBER 7B"/>
    <property type="match status" value="1"/>
</dbReference>
<dbReference type="Pfam" id="PF00106">
    <property type="entry name" value="adh_short"/>
    <property type="match status" value="1"/>
</dbReference>
<evidence type="ECO:0000256" key="1">
    <source>
        <dbReference type="ARBA" id="ARBA00006484"/>
    </source>
</evidence>
<dbReference type="RefSeq" id="WP_077865813.1">
    <property type="nucleotide sequence ID" value="NZ_LZYZ01000005.1"/>
</dbReference>
<comment type="similarity">
    <text evidence="1 3">Belongs to the short-chain dehydrogenases/reductases (SDR) family.</text>
</comment>
<dbReference type="PRINTS" id="PR00081">
    <property type="entry name" value="GDHRDH"/>
</dbReference>
<evidence type="ECO:0000313" key="4">
    <source>
        <dbReference type="EMBL" id="OOM11089.1"/>
    </source>
</evidence>
<evidence type="ECO:0000256" key="2">
    <source>
        <dbReference type="ARBA" id="ARBA00023002"/>
    </source>
</evidence>
<evidence type="ECO:0000313" key="5">
    <source>
        <dbReference type="Proteomes" id="UP000191154"/>
    </source>
</evidence>
<dbReference type="EMBL" id="LZYZ01000005">
    <property type="protein sequence ID" value="OOM11089.1"/>
    <property type="molecule type" value="Genomic_DNA"/>
</dbReference>